<dbReference type="Gene3D" id="1.50.10.10">
    <property type="match status" value="1"/>
</dbReference>
<keyword evidence="2" id="KW-1185">Reference proteome</keyword>
<sequence length="771" mass="84606" precursor="true">MKRALIILVLLISLMLLGIEVQINLDHLEFLRDHFVVEGESVIGYWIYADRLPDGNYRHADAQGEGVTCVDDVARAAVLYLRLFEISGMEQHYDRAKEALEFVLSMQDSDGDFYNFVFEDGSINRNGPTSRKGGNWWAARALYALAKGARVSQNLDPEFSMRLADAAQRCFRKIIGFERDGLIQGYTDLSSVVLLGAAELYSMSNDVLLGGFIKRCAAALQSKVIQNEDSIFNGLVDESSPSEPRYFWHGWGSRQLEALAVAGEILGDDSLLEISTESFKQSSLLLINAGPLYSISSYLQLFPQIAYAAESAISAGFRLYHLTGDRDIAAITALLGSWFLGVNKLNQSMVGKNGEGFDGLEFSHVNKNAGAESTISMLLSLERIKRLPEEYGDLFSAAIEVLTPVVVLEAESMRAGLSESEIIQSTGVSGSAVTKISGAFSLRQPVTLVEASYSVFAAINEARTNEVVFTLRLGESKSEKTVKIEEKTVQKLGVLKGNGKETTLTVGGKLSEGSFDIDQIILVPDIVAVYLVEDDVSIVFNFKGCSEFDEGVSVIDGRVFEREKSVLQVPVLPVSLIEMNGFVHLDLLKYFDNNGIATSDERKTANFDNPQGLFGASYISSELEKAIDSGSLAVEDTEFMVNVDGNDNFRLTGQALTFSAEMFDKICILGAANHGDYTGEALLIYEDDSQQVIPLSFSDWCGGPSTGEKIAFEFSGRYDNTGNTERIKCMLYYRCVDLLEKPLKGIVLPQMPNVHVFAISLSRAEPGSQEE</sequence>
<evidence type="ECO:0000313" key="2">
    <source>
        <dbReference type="Proteomes" id="UP000002881"/>
    </source>
</evidence>
<dbReference type="SUPFAM" id="SSF48208">
    <property type="entry name" value="Six-hairpin glycosidases"/>
    <property type="match status" value="1"/>
</dbReference>
<dbReference type="InterPro" id="IPR008928">
    <property type="entry name" value="6-hairpin_glycosidase_sf"/>
</dbReference>
<dbReference type="STRING" id="660470.Theba_1910"/>
<dbReference type="AlphaFoldDB" id="I2F6K5"/>
<dbReference type="InterPro" id="IPR012341">
    <property type="entry name" value="6hp_glycosidase-like_sf"/>
</dbReference>
<accession>I2F6K5</accession>
<name>I2F6K5_9BACT</name>
<dbReference type="Proteomes" id="UP000002881">
    <property type="component" value="Chromosome"/>
</dbReference>
<dbReference type="KEGG" id="mpg:Theba_1910"/>
<dbReference type="HOGENOM" id="CLU_384914_0_0_0"/>
<dbReference type="GO" id="GO:0005975">
    <property type="term" value="P:carbohydrate metabolic process"/>
    <property type="evidence" value="ECO:0007669"/>
    <property type="project" value="InterPro"/>
</dbReference>
<reference evidence="1 2" key="1">
    <citation type="journal article" date="2012" name="Genome Biol. Evol.">
        <title>Genome Sequence of the Mesophilic Thermotogales Bacterium Mesotoga prima MesG1.Ag.4.2 Reveals the Largest Thermotogales Genome To Date.</title>
        <authorList>
            <person name="Zhaxybayeva O."/>
            <person name="Swithers K.S."/>
            <person name="Foght J."/>
            <person name="Green A.G."/>
            <person name="Bruce D."/>
            <person name="Detter C."/>
            <person name="Han S."/>
            <person name="Teshima H."/>
            <person name="Han J."/>
            <person name="Woyke T."/>
            <person name="Pitluck S."/>
            <person name="Nolan M."/>
            <person name="Ivanova N."/>
            <person name="Pati A."/>
            <person name="Land M.L."/>
            <person name="Dlutek M."/>
            <person name="Doolittle W.F."/>
            <person name="Noll K.M."/>
            <person name="Nesbo C.L."/>
        </authorList>
    </citation>
    <scope>NUCLEOTIDE SEQUENCE [LARGE SCALE GENOMIC DNA]</scope>
    <source>
        <strain evidence="2">mesG1.Ag.4.2</strain>
    </source>
</reference>
<dbReference type="GeneID" id="87107673"/>
<dbReference type="eggNOG" id="COG1331">
    <property type="taxonomic scope" value="Bacteria"/>
</dbReference>
<evidence type="ECO:0000313" key="1">
    <source>
        <dbReference type="EMBL" id="AFK07558.1"/>
    </source>
</evidence>
<organism evidence="1 2">
    <name type="scientific">Mesotoga prima MesG1.Ag.4.2</name>
    <dbReference type="NCBI Taxonomy" id="660470"/>
    <lineage>
        <taxon>Bacteria</taxon>
        <taxon>Thermotogati</taxon>
        <taxon>Thermotogota</taxon>
        <taxon>Thermotogae</taxon>
        <taxon>Kosmotogales</taxon>
        <taxon>Kosmotogaceae</taxon>
        <taxon>Mesotoga</taxon>
    </lineage>
</organism>
<proteinExistence type="predicted"/>
<dbReference type="RefSeq" id="WP_014731360.1">
    <property type="nucleotide sequence ID" value="NC_017934.1"/>
</dbReference>
<gene>
    <name evidence="1" type="ORF">Theba_1910</name>
</gene>
<dbReference type="EMBL" id="CP003532">
    <property type="protein sequence ID" value="AFK07558.1"/>
    <property type="molecule type" value="Genomic_DNA"/>
</dbReference>
<protein>
    <submittedName>
        <fullName evidence="1">Uncharacterized protein</fullName>
    </submittedName>
</protein>